<dbReference type="PANTHER" id="PTHR47571:SF1">
    <property type="entry name" value="THIOREDOXIN-LIKE 3-3"/>
    <property type="match status" value="1"/>
</dbReference>
<dbReference type="Pfam" id="PF00085">
    <property type="entry name" value="Thioredoxin"/>
    <property type="match status" value="1"/>
</dbReference>
<dbReference type="InterPro" id="IPR044193">
    <property type="entry name" value="TRL33"/>
</dbReference>
<accession>A0A3M7L480</accession>
<name>A0A3M7L480_AUXPR</name>
<evidence type="ECO:0000313" key="2">
    <source>
        <dbReference type="EMBL" id="RMZ57538.1"/>
    </source>
</evidence>
<dbReference type="Gene3D" id="3.40.30.10">
    <property type="entry name" value="Glutaredoxin"/>
    <property type="match status" value="1"/>
</dbReference>
<dbReference type="Pfam" id="PF04114">
    <property type="entry name" value="Gaa1"/>
    <property type="match status" value="1"/>
</dbReference>
<dbReference type="InterPro" id="IPR036249">
    <property type="entry name" value="Thioredoxin-like_sf"/>
</dbReference>
<dbReference type="CDD" id="cd02947">
    <property type="entry name" value="TRX_family"/>
    <property type="match status" value="1"/>
</dbReference>
<evidence type="ECO:0000313" key="3">
    <source>
        <dbReference type="Proteomes" id="UP000279271"/>
    </source>
</evidence>
<dbReference type="Proteomes" id="UP000279271">
    <property type="component" value="Unassembled WGS sequence"/>
</dbReference>
<evidence type="ECO:0000259" key="1">
    <source>
        <dbReference type="Pfam" id="PF00085"/>
    </source>
</evidence>
<dbReference type="AlphaFoldDB" id="A0A3M7L480"/>
<gene>
    <name evidence="2" type="ORF">APUTEX25_001738</name>
</gene>
<comment type="caution">
    <text evidence="2">The sequence shown here is derived from an EMBL/GenBank/DDBJ whole genome shotgun (WGS) entry which is preliminary data.</text>
</comment>
<dbReference type="InterPro" id="IPR007246">
    <property type="entry name" value="Gaa1"/>
</dbReference>
<dbReference type="EMBL" id="QOKY01000126">
    <property type="protein sequence ID" value="RMZ57538.1"/>
    <property type="molecule type" value="Genomic_DNA"/>
</dbReference>
<reference evidence="3" key="1">
    <citation type="journal article" date="2018" name="Algal Res.">
        <title>Characterization of plant carbon substrate utilization by Auxenochlorella protothecoides.</title>
        <authorList>
            <person name="Vogler B.W."/>
            <person name="Starkenburg S.R."/>
            <person name="Sudasinghe N."/>
            <person name="Schambach J.Y."/>
            <person name="Rollin J.A."/>
            <person name="Pattathil S."/>
            <person name="Barry A.N."/>
        </authorList>
    </citation>
    <scope>NUCLEOTIDE SEQUENCE [LARGE SCALE GENOMIC DNA]</scope>
    <source>
        <strain evidence="3">UTEX 25</strain>
    </source>
</reference>
<feature type="domain" description="Thioredoxin" evidence="1">
    <location>
        <begin position="429"/>
        <end position="508"/>
    </location>
</feature>
<dbReference type="InterPro" id="IPR013766">
    <property type="entry name" value="Thioredoxin_domain"/>
</dbReference>
<dbReference type="PANTHER" id="PTHR47571">
    <property type="entry name" value="THIOREDOXIN-LIKE 3-3"/>
    <property type="match status" value="1"/>
</dbReference>
<protein>
    <recommendedName>
        <fullName evidence="1">Thioredoxin domain-containing protein</fullName>
    </recommendedName>
</protein>
<feature type="non-terminal residue" evidence="2">
    <location>
        <position position="1"/>
    </location>
</feature>
<organism evidence="2 3">
    <name type="scientific">Auxenochlorella protothecoides</name>
    <name type="common">Green microalga</name>
    <name type="synonym">Chlorella protothecoides</name>
    <dbReference type="NCBI Taxonomy" id="3075"/>
    <lineage>
        <taxon>Eukaryota</taxon>
        <taxon>Viridiplantae</taxon>
        <taxon>Chlorophyta</taxon>
        <taxon>core chlorophytes</taxon>
        <taxon>Trebouxiophyceae</taxon>
        <taxon>Chlorellales</taxon>
        <taxon>Chlorellaceae</taxon>
        <taxon>Auxenochlorella</taxon>
    </lineage>
</organism>
<dbReference type="GO" id="GO:0042765">
    <property type="term" value="C:GPI-anchor transamidase complex"/>
    <property type="evidence" value="ECO:0007669"/>
    <property type="project" value="InterPro"/>
</dbReference>
<sequence length="516" mass="54226">GVLMHTMVPPKRDWGAEGMALVLEYHDCSSAAAAAGLLAVLTEHFLDADWLAKGLGVALVDGRDVVRARQALEALLAAHSRPPHGPASQLAFPPPTSLHGAAVFSLASVQDSTPAVLGMRLHGRSGRLPNADLAATLSRVAELTPGPARFDRAGIFTWAVLEPTLRSFLATAAGAGDGLHAVFLEAGTDAATLDWPLPEPSDRGAMRQALRSMEGSLRALSNLEERLHHASSMYWPAGGRHVVDGAALLAAGIACLVALALELGHSEDADPNPSSHTVVGLPSLAALSLRHALSVHLACHLGAAGALCLPRLSAERIGEAGVLAVAAAAWVLAAGEAAGAPPGPIPLPKLTAGLCLVFGPALLLLNAPLLILMTLLPSWCAGVSLSCCRHGEEFEAMHPEASQSGGLTMITSNMTGLRTDEDMETFLNVNKSKIAVVNFGSSWCTHCQALFPNFLRLAGESQEMEFAVAQVDYMQSAASHVTFTPTLAIFRRGRKVDEFHGSSPQQIRDRVWLQKD</sequence>
<proteinExistence type="predicted"/>
<dbReference type="SUPFAM" id="SSF52833">
    <property type="entry name" value="Thioredoxin-like"/>
    <property type="match status" value="1"/>
</dbReference>